<organism evidence="3 4">
    <name type="scientific">Rotaria sordida</name>
    <dbReference type="NCBI Taxonomy" id="392033"/>
    <lineage>
        <taxon>Eukaryota</taxon>
        <taxon>Metazoa</taxon>
        <taxon>Spiralia</taxon>
        <taxon>Gnathifera</taxon>
        <taxon>Rotifera</taxon>
        <taxon>Eurotatoria</taxon>
        <taxon>Bdelloidea</taxon>
        <taxon>Philodinida</taxon>
        <taxon>Philodinidae</taxon>
        <taxon>Rotaria</taxon>
    </lineage>
</organism>
<evidence type="ECO:0000313" key="2">
    <source>
        <dbReference type="EMBL" id="CAF1464203.1"/>
    </source>
</evidence>
<gene>
    <name evidence="3" type="ORF">JXQ802_LOCUS53477</name>
    <name evidence="2" type="ORF">PYM288_LOCUS37074</name>
</gene>
<comment type="caution">
    <text evidence="3">The sequence shown here is derived from an EMBL/GenBank/DDBJ whole genome shotgun (WGS) entry which is preliminary data.</text>
</comment>
<name>A0A816E514_9BILA</name>
<dbReference type="Proteomes" id="UP000663854">
    <property type="component" value="Unassembled WGS sequence"/>
</dbReference>
<evidence type="ECO:0000313" key="3">
    <source>
        <dbReference type="EMBL" id="CAF1643021.1"/>
    </source>
</evidence>
<protein>
    <submittedName>
        <fullName evidence="3">Uncharacterized protein</fullName>
    </submittedName>
</protein>
<sequence length="119" mass="13734">TVRRSDDNRYISPNTQRRNIPVSVFAPAKLDNKRPAPAPPTSNFESQNQLSYSSRINDNNSMMKLNENQMNKKISSTNSNVNIPTNIVMNEFNLTTDKQDNNKKMNVFERLFRGNKKKN</sequence>
<proteinExistence type="predicted"/>
<dbReference type="AlphaFoldDB" id="A0A816E514"/>
<dbReference type="EMBL" id="CAJNOL010009383">
    <property type="protein sequence ID" value="CAF1643021.1"/>
    <property type="molecule type" value="Genomic_DNA"/>
</dbReference>
<keyword evidence="4" id="KW-1185">Reference proteome</keyword>
<accession>A0A816E514</accession>
<feature type="compositionally biased region" description="Polar residues" evidence="1">
    <location>
        <begin position="41"/>
        <end position="50"/>
    </location>
</feature>
<feature type="region of interest" description="Disordered" evidence="1">
    <location>
        <begin position="1"/>
        <end position="20"/>
    </location>
</feature>
<feature type="non-terminal residue" evidence="3">
    <location>
        <position position="1"/>
    </location>
</feature>
<dbReference type="Proteomes" id="UP000663870">
    <property type="component" value="Unassembled WGS sequence"/>
</dbReference>
<dbReference type="EMBL" id="CAJNOH010007712">
    <property type="protein sequence ID" value="CAF1464203.1"/>
    <property type="molecule type" value="Genomic_DNA"/>
</dbReference>
<feature type="region of interest" description="Disordered" evidence="1">
    <location>
        <begin position="28"/>
        <end position="50"/>
    </location>
</feature>
<evidence type="ECO:0000313" key="4">
    <source>
        <dbReference type="Proteomes" id="UP000663870"/>
    </source>
</evidence>
<reference evidence="3" key="1">
    <citation type="submission" date="2021-02" db="EMBL/GenBank/DDBJ databases">
        <authorList>
            <person name="Nowell W R."/>
        </authorList>
    </citation>
    <scope>NUCLEOTIDE SEQUENCE</scope>
</reference>
<evidence type="ECO:0000256" key="1">
    <source>
        <dbReference type="SAM" id="MobiDB-lite"/>
    </source>
</evidence>